<feature type="region of interest" description="Disordered" evidence="1">
    <location>
        <begin position="104"/>
        <end position="137"/>
    </location>
</feature>
<proteinExistence type="predicted"/>
<sequence>MWAHLSNGLGAGRFSLSSPPGSAAVGPCSGSHSAARLGPQYVDAACFERKHAGGNLEAQQSRPPCLHDKRVAPNALFLAREPAPGQEDAAVFHQSRAVAVQLRNKPRKSVWQEAPSGRLYTSTSPPSPPRELASRYF</sequence>
<reference evidence="2" key="1">
    <citation type="journal article" date="2023" name="Science">
        <title>Genome structures resolve the early diversification of teleost fishes.</title>
        <authorList>
            <person name="Parey E."/>
            <person name="Louis A."/>
            <person name="Montfort J."/>
            <person name="Bouchez O."/>
            <person name="Roques C."/>
            <person name="Iampietro C."/>
            <person name="Lluch J."/>
            <person name="Castinel A."/>
            <person name="Donnadieu C."/>
            <person name="Desvignes T."/>
            <person name="Floi Bucao C."/>
            <person name="Jouanno E."/>
            <person name="Wen M."/>
            <person name="Mejri S."/>
            <person name="Dirks R."/>
            <person name="Jansen H."/>
            <person name="Henkel C."/>
            <person name="Chen W.J."/>
            <person name="Zahm M."/>
            <person name="Cabau C."/>
            <person name="Klopp C."/>
            <person name="Thompson A.W."/>
            <person name="Robinson-Rechavi M."/>
            <person name="Braasch I."/>
            <person name="Lecointre G."/>
            <person name="Bobe J."/>
            <person name="Postlethwait J.H."/>
            <person name="Berthelot C."/>
            <person name="Roest Crollius H."/>
            <person name="Guiguen Y."/>
        </authorList>
    </citation>
    <scope>NUCLEOTIDE SEQUENCE</scope>
    <source>
        <strain evidence="2">NC1722</strain>
    </source>
</reference>
<dbReference type="EMBL" id="JAINUG010000244">
    <property type="protein sequence ID" value="KAJ8385643.1"/>
    <property type="molecule type" value="Genomic_DNA"/>
</dbReference>
<gene>
    <name evidence="2" type="ORF">AAFF_G00183560</name>
</gene>
<keyword evidence="3" id="KW-1185">Reference proteome</keyword>
<accession>A0AAD7RJU5</accession>
<evidence type="ECO:0000313" key="2">
    <source>
        <dbReference type="EMBL" id="KAJ8385643.1"/>
    </source>
</evidence>
<dbReference type="AlphaFoldDB" id="A0AAD7RJU5"/>
<evidence type="ECO:0000313" key="3">
    <source>
        <dbReference type="Proteomes" id="UP001221898"/>
    </source>
</evidence>
<organism evidence="2 3">
    <name type="scientific">Aldrovandia affinis</name>
    <dbReference type="NCBI Taxonomy" id="143900"/>
    <lineage>
        <taxon>Eukaryota</taxon>
        <taxon>Metazoa</taxon>
        <taxon>Chordata</taxon>
        <taxon>Craniata</taxon>
        <taxon>Vertebrata</taxon>
        <taxon>Euteleostomi</taxon>
        <taxon>Actinopterygii</taxon>
        <taxon>Neopterygii</taxon>
        <taxon>Teleostei</taxon>
        <taxon>Notacanthiformes</taxon>
        <taxon>Halosauridae</taxon>
        <taxon>Aldrovandia</taxon>
    </lineage>
</organism>
<evidence type="ECO:0000256" key="1">
    <source>
        <dbReference type="SAM" id="MobiDB-lite"/>
    </source>
</evidence>
<name>A0AAD7RJU5_9TELE</name>
<dbReference type="Proteomes" id="UP001221898">
    <property type="component" value="Unassembled WGS sequence"/>
</dbReference>
<comment type="caution">
    <text evidence="2">The sequence shown here is derived from an EMBL/GenBank/DDBJ whole genome shotgun (WGS) entry which is preliminary data.</text>
</comment>
<protein>
    <submittedName>
        <fullName evidence="2">Uncharacterized protein</fullName>
    </submittedName>
</protein>